<proteinExistence type="predicted"/>
<reference evidence="1" key="2">
    <citation type="journal article" date="2023" name="Microbiol Resour">
        <title>Decontamination and Annotation of the Draft Genome Sequence of the Oomycete Lagenidium giganteum ARSEF 373.</title>
        <authorList>
            <person name="Morgan W.R."/>
            <person name="Tartar A."/>
        </authorList>
    </citation>
    <scope>NUCLEOTIDE SEQUENCE</scope>
    <source>
        <strain evidence="1">ARSEF 373</strain>
    </source>
</reference>
<name>A0AAV2YPR3_9STRA</name>
<accession>A0AAV2YPR3</accession>
<keyword evidence="2" id="KW-1185">Reference proteome</keyword>
<dbReference type="AlphaFoldDB" id="A0AAV2YPR3"/>
<evidence type="ECO:0000313" key="1">
    <source>
        <dbReference type="EMBL" id="DAZ95323.1"/>
    </source>
</evidence>
<evidence type="ECO:0000313" key="2">
    <source>
        <dbReference type="Proteomes" id="UP001146120"/>
    </source>
</evidence>
<dbReference type="EMBL" id="DAKRPA010000209">
    <property type="protein sequence ID" value="DAZ95323.1"/>
    <property type="molecule type" value="Genomic_DNA"/>
</dbReference>
<evidence type="ECO:0008006" key="3">
    <source>
        <dbReference type="Google" id="ProtNLM"/>
    </source>
</evidence>
<organism evidence="1 2">
    <name type="scientific">Lagenidium giganteum</name>
    <dbReference type="NCBI Taxonomy" id="4803"/>
    <lineage>
        <taxon>Eukaryota</taxon>
        <taxon>Sar</taxon>
        <taxon>Stramenopiles</taxon>
        <taxon>Oomycota</taxon>
        <taxon>Peronosporomycetes</taxon>
        <taxon>Pythiales</taxon>
        <taxon>Pythiaceae</taxon>
    </lineage>
</organism>
<reference evidence="1" key="1">
    <citation type="submission" date="2022-11" db="EMBL/GenBank/DDBJ databases">
        <authorList>
            <person name="Morgan W.R."/>
            <person name="Tartar A."/>
        </authorList>
    </citation>
    <scope>NUCLEOTIDE SEQUENCE</scope>
    <source>
        <strain evidence="1">ARSEF 373</strain>
    </source>
</reference>
<gene>
    <name evidence="1" type="ORF">N0F65_002430</name>
</gene>
<sequence>MHFTYGDRRTYYDNLKESVSIAAQRASYIRRVRLYRAEGRQIFYQDETWVNKNMTPKSVWLDDEGQGGLSVPQGKGERSIICHILAEPVVPKHSVIVIDRATYHSTPTAENKPAKSASLGMCEEARRKA</sequence>
<protein>
    <recommendedName>
        <fullName evidence="3">Transposase</fullName>
    </recommendedName>
</protein>
<dbReference type="Proteomes" id="UP001146120">
    <property type="component" value="Unassembled WGS sequence"/>
</dbReference>
<comment type="caution">
    <text evidence="1">The sequence shown here is derived from an EMBL/GenBank/DDBJ whole genome shotgun (WGS) entry which is preliminary data.</text>
</comment>